<feature type="transmembrane region" description="Helical" evidence="2">
    <location>
        <begin position="233"/>
        <end position="256"/>
    </location>
</feature>
<dbReference type="EMBL" id="JADBGF010000001">
    <property type="protein sequence ID" value="MBE1600219.1"/>
    <property type="molecule type" value="Genomic_DNA"/>
</dbReference>
<feature type="compositionally biased region" description="Low complexity" evidence="1">
    <location>
        <begin position="101"/>
        <end position="129"/>
    </location>
</feature>
<protein>
    <submittedName>
        <fullName evidence="3">Uncharacterized protein</fullName>
    </submittedName>
</protein>
<feature type="compositionally biased region" description="Basic and acidic residues" evidence="1">
    <location>
        <begin position="340"/>
        <end position="353"/>
    </location>
</feature>
<gene>
    <name evidence="3" type="ORF">H4687_006348</name>
</gene>
<feature type="transmembrane region" description="Helical" evidence="2">
    <location>
        <begin position="293"/>
        <end position="309"/>
    </location>
</feature>
<feature type="transmembrane region" description="Helical" evidence="2">
    <location>
        <begin position="193"/>
        <end position="221"/>
    </location>
</feature>
<dbReference type="Proteomes" id="UP000629287">
    <property type="component" value="Unassembled WGS sequence"/>
</dbReference>
<keyword evidence="2" id="KW-0812">Transmembrane</keyword>
<evidence type="ECO:0000256" key="1">
    <source>
        <dbReference type="SAM" id="MobiDB-lite"/>
    </source>
</evidence>
<feature type="transmembrane region" description="Helical" evidence="2">
    <location>
        <begin position="268"/>
        <end position="286"/>
    </location>
</feature>
<accession>A0A8I0PAS7</accession>
<dbReference type="RefSeq" id="WP_050399628.1">
    <property type="nucleotide sequence ID" value="NZ_JADBGF010000001.1"/>
</dbReference>
<feature type="transmembrane region" description="Helical" evidence="2">
    <location>
        <begin position="315"/>
        <end position="331"/>
    </location>
</feature>
<evidence type="ECO:0000313" key="4">
    <source>
        <dbReference type="Proteomes" id="UP000629287"/>
    </source>
</evidence>
<dbReference type="OrthoDB" id="3613079at2"/>
<keyword evidence="2" id="KW-0472">Membrane</keyword>
<feature type="compositionally biased region" description="Basic and acidic residues" evidence="1">
    <location>
        <begin position="81"/>
        <end position="91"/>
    </location>
</feature>
<dbReference type="InterPro" id="IPR046862">
    <property type="entry name" value="Rhomboid_2"/>
</dbReference>
<feature type="compositionally biased region" description="Low complexity" evidence="1">
    <location>
        <begin position="70"/>
        <end position="80"/>
    </location>
</feature>
<feature type="transmembrane region" description="Helical" evidence="2">
    <location>
        <begin position="141"/>
        <end position="165"/>
    </location>
</feature>
<dbReference type="Pfam" id="PF20401">
    <property type="entry name" value="Rhomboid_2"/>
    <property type="match status" value="1"/>
</dbReference>
<dbReference type="AlphaFoldDB" id="A0A8I0PAS7"/>
<feature type="region of interest" description="Disordered" evidence="1">
    <location>
        <begin position="1"/>
        <end position="129"/>
    </location>
</feature>
<feature type="region of interest" description="Disordered" evidence="1">
    <location>
        <begin position="340"/>
        <end position="364"/>
    </location>
</feature>
<evidence type="ECO:0000256" key="2">
    <source>
        <dbReference type="SAM" id="Phobius"/>
    </source>
</evidence>
<feature type="compositionally biased region" description="Low complexity" evidence="1">
    <location>
        <begin position="7"/>
        <end position="16"/>
    </location>
</feature>
<organism evidence="3 4">
    <name type="scientific">Streptomyces stelliscabiei</name>
    <dbReference type="NCBI Taxonomy" id="146820"/>
    <lineage>
        <taxon>Bacteria</taxon>
        <taxon>Bacillati</taxon>
        <taxon>Actinomycetota</taxon>
        <taxon>Actinomycetes</taxon>
        <taxon>Kitasatosporales</taxon>
        <taxon>Streptomycetaceae</taxon>
        <taxon>Streptomyces</taxon>
    </lineage>
</organism>
<keyword evidence="2" id="KW-1133">Transmembrane helix</keyword>
<reference evidence="3 4" key="1">
    <citation type="submission" date="2020-10" db="EMBL/GenBank/DDBJ databases">
        <title>Sequencing the genomes of 1000 actinobacteria strains.</title>
        <authorList>
            <person name="Klenk H.-P."/>
        </authorList>
    </citation>
    <scope>NUCLEOTIDE SEQUENCE [LARGE SCALE GENOMIC DNA]</scope>
    <source>
        <strain evidence="3 4">DSM 41803</strain>
    </source>
</reference>
<sequence>MDATEAVKPVKPVKPVEFLKSAEPLEPLEPLEPVRPVRSVGPDETVATGAGVARAGVPQSVNGPALDGIPRQPGAAAARARVPERDAEPTGRQEPAPTPLPRSRLPRLPLPRSRLPRLPLPRSRLPRLPLPRSRLPRPWRLLPTPVATPFTFFYASVLVVTSIVAEHAGPALVHALHQGSSTDVAHLVRAPALVLFASALWVAGGVASVYAVGFLLVLTALERRIGGWRTAGVFLLGHVLATLATELPVGLAVLAGRLPGSSLHRLDYGISFGVAASAGALAGLLSPWLRWPMLLLFGGMLLNDLLAFTDPMTNWGHLLALAIGVATWPVVRRWGRAADRGDRGRRGLPEADAGRSGATTVGGA</sequence>
<dbReference type="GeneID" id="86830870"/>
<feature type="compositionally biased region" description="Low complexity" evidence="1">
    <location>
        <begin position="45"/>
        <end position="57"/>
    </location>
</feature>
<name>A0A8I0PAS7_9ACTN</name>
<comment type="caution">
    <text evidence="3">The sequence shown here is derived from an EMBL/GenBank/DDBJ whole genome shotgun (WGS) entry which is preliminary data.</text>
</comment>
<proteinExistence type="predicted"/>
<keyword evidence="4" id="KW-1185">Reference proteome</keyword>
<evidence type="ECO:0000313" key="3">
    <source>
        <dbReference type="EMBL" id="MBE1600219.1"/>
    </source>
</evidence>